<gene>
    <name evidence="1" type="ORF">BFJ63_vAg3419</name>
</gene>
<dbReference type="Proteomes" id="UP000290540">
    <property type="component" value="Unassembled WGS sequence"/>
</dbReference>
<accession>A0A4Q2W3S9</accession>
<sequence>MDNSVALYTRYSLGQAHSRCDLEYTWCPPSSQFFYES</sequence>
<reference evidence="1 2" key="1">
    <citation type="submission" date="2016-12" db="EMBL/GenBank/DDBJ databases">
        <title>Draft genome sequence of Fusarium oxysporum causing rot on Narcissus.</title>
        <authorList>
            <person name="Armitage A.D."/>
            <person name="Taylor A."/>
            <person name="Clarkson J.P."/>
            <person name="Harrison R.J."/>
            <person name="Jackson A.C."/>
        </authorList>
    </citation>
    <scope>NUCLEOTIDE SEQUENCE [LARGE SCALE GENOMIC DNA]</scope>
    <source>
        <strain evidence="1 2">N139</strain>
    </source>
</reference>
<dbReference type="AlphaFoldDB" id="A0A4Q2W3S9"/>
<evidence type="ECO:0000313" key="1">
    <source>
        <dbReference type="EMBL" id="RYC93781.1"/>
    </source>
</evidence>
<evidence type="ECO:0000313" key="2">
    <source>
        <dbReference type="Proteomes" id="UP000290540"/>
    </source>
</evidence>
<protein>
    <submittedName>
        <fullName evidence="1">Uncharacterized protein</fullName>
    </submittedName>
</protein>
<name>A0A4Q2W3S9_FUSOX</name>
<dbReference type="EMBL" id="MQTW01000016">
    <property type="protein sequence ID" value="RYC93781.1"/>
    <property type="molecule type" value="Genomic_DNA"/>
</dbReference>
<proteinExistence type="predicted"/>
<organism evidence="1 2">
    <name type="scientific">Fusarium oxysporum f. sp. narcissi</name>
    <dbReference type="NCBI Taxonomy" id="451672"/>
    <lineage>
        <taxon>Eukaryota</taxon>
        <taxon>Fungi</taxon>
        <taxon>Dikarya</taxon>
        <taxon>Ascomycota</taxon>
        <taxon>Pezizomycotina</taxon>
        <taxon>Sordariomycetes</taxon>
        <taxon>Hypocreomycetidae</taxon>
        <taxon>Hypocreales</taxon>
        <taxon>Nectriaceae</taxon>
        <taxon>Fusarium</taxon>
        <taxon>Fusarium oxysporum species complex</taxon>
    </lineage>
</organism>
<comment type="caution">
    <text evidence="1">The sequence shown here is derived from an EMBL/GenBank/DDBJ whole genome shotgun (WGS) entry which is preliminary data.</text>
</comment>